<keyword evidence="5 6" id="KW-0472">Membrane</keyword>
<evidence type="ECO:0000256" key="1">
    <source>
        <dbReference type="ARBA" id="ARBA00004651"/>
    </source>
</evidence>
<feature type="transmembrane region" description="Helical" evidence="6">
    <location>
        <begin position="78"/>
        <end position="97"/>
    </location>
</feature>
<sequence>MEIFFGLIGGLGLFLYGMTIMGDGLEKSAGDKMKKIIEVLTNNRIMAVIVGALVTMIIQSSSATTVMVVGFVNAGIMNLTQATGVIMGANIGTTITAQIASLKLSYIAPVVVGIGVGIWLFSNNKKTKNVAEIFIGFGILFIGMDFMKDAVKPLREYAGFKEMLLSFGNPTFTDSLMAIFTGFLITAVVQSSSATTGILIALASEGLLPIEASLPIIFGTNIGTCVTAMLSSIGANRTAKRAAFIHFTFNVVGTLLFMIFFKDITITIVKHFSPENAARQLANAHTLFNIGNTLLLLPFATIWVKLANKVIPINDSEKREKRGGKYLDDRMLETPSIAIGQVIKEILNMGDLVLESYRTSMKAFFEKSEKLANETFKMEKIINTMEREIAEYLVKLSSTNLSGKQHELVDGLFNTINDIERVGDHADNLAELAIFASERKLVFSKGAIEELKLMHNRVMKSYDQAILSLKTGDMNMARKVVEREGEIDHMEKSLRTSHIARLNKQECSAGAGIIFLDIISNLERIGDHATKIAFSVIDASDKF</sequence>
<keyword evidence="3 6" id="KW-0812">Transmembrane</keyword>
<reference evidence="8" key="1">
    <citation type="submission" date="2021-07" db="EMBL/GenBank/DDBJ databases">
        <title>Complete genome sequence of Crassaminicella sp. 143-21, isolated from a deep-sea hydrothermal vent.</title>
        <authorList>
            <person name="Li X."/>
        </authorList>
    </citation>
    <scope>NUCLEOTIDE SEQUENCE</scope>
    <source>
        <strain evidence="8">143-21</strain>
    </source>
</reference>
<dbReference type="Proteomes" id="UP000886818">
    <property type="component" value="Chromosome"/>
</dbReference>
<dbReference type="NCBIfam" id="TIGR00704">
    <property type="entry name" value="NaPi_cotrn_rel"/>
    <property type="match status" value="1"/>
</dbReference>
<feature type="transmembrane region" description="Helical" evidence="6">
    <location>
        <begin position="212"/>
        <end position="230"/>
    </location>
</feature>
<comment type="subcellular location">
    <subcellularLocation>
        <location evidence="1">Cell membrane</location>
        <topology evidence="1">Multi-pass membrane protein</topology>
    </subcellularLocation>
</comment>
<evidence type="ECO:0000256" key="4">
    <source>
        <dbReference type="ARBA" id="ARBA00022989"/>
    </source>
</evidence>
<evidence type="ECO:0000259" key="7">
    <source>
        <dbReference type="Pfam" id="PF01895"/>
    </source>
</evidence>
<keyword evidence="2" id="KW-1003">Cell membrane</keyword>
<dbReference type="NCBIfam" id="NF037997">
    <property type="entry name" value="Na_Pi_symport"/>
    <property type="match status" value="1"/>
</dbReference>
<dbReference type="Pfam" id="PF02690">
    <property type="entry name" value="Na_Pi_cotrans"/>
    <property type="match status" value="2"/>
</dbReference>
<name>A0ABX8R9D9_9CLOT</name>
<accession>A0ABX8R9D9</accession>
<evidence type="ECO:0000313" key="9">
    <source>
        <dbReference type="Proteomes" id="UP000886818"/>
    </source>
</evidence>
<feature type="domain" description="PhoU" evidence="7">
    <location>
        <begin position="346"/>
        <end position="432"/>
    </location>
</feature>
<dbReference type="PANTHER" id="PTHR10010">
    <property type="entry name" value="SOLUTE CARRIER FAMILY 34 SODIUM PHOSPHATE , MEMBER 2-RELATED"/>
    <property type="match status" value="1"/>
</dbReference>
<dbReference type="Pfam" id="PF01895">
    <property type="entry name" value="PhoU"/>
    <property type="match status" value="2"/>
</dbReference>
<feature type="transmembrane region" description="Helical" evidence="6">
    <location>
        <begin position="133"/>
        <end position="151"/>
    </location>
</feature>
<dbReference type="InterPro" id="IPR004633">
    <property type="entry name" value="NaPi_cotrn-rel/YqeW-like"/>
</dbReference>
<evidence type="ECO:0000256" key="2">
    <source>
        <dbReference type="ARBA" id="ARBA00022475"/>
    </source>
</evidence>
<keyword evidence="4 6" id="KW-1133">Transmembrane helix</keyword>
<proteinExistence type="predicted"/>
<keyword evidence="9" id="KW-1185">Reference proteome</keyword>
<feature type="transmembrane region" description="Helical" evidence="6">
    <location>
        <begin position="6"/>
        <end position="25"/>
    </location>
</feature>
<evidence type="ECO:0000256" key="3">
    <source>
        <dbReference type="ARBA" id="ARBA00022692"/>
    </source>
</evidence>
<dbReference type="InterPro" id="IPR026022">
    <property type="entry name" value="PhoU_dom"/>
</dbReference>
<feature type="transmembrane region" description="Helical" evidence="6">
    <location>
        <begin position="172"/>
        <end position="192"/>
    </location>
</feature>
<dbReference type="EMBL" id="CP078093">
    <property type="protein sequence ID" value="QXM05674.1"/>
    <property type="molecule type" value="Genomic_DNA"/>
</dbReference>
<evidence type="ECO:0000256" key="6">
    <source>
        <dbReference type="SAM" id="Phobius"/>
    </source>
</evidence>
<protein>
    <submittedName>
        <fullName evidence="8">Na/Pi cotransporter family protein</fullName>
    </submittedName>
</protein>
<feature type="transmembrane region" description="Helical" evidence="6">
    <location>
        <begin position="104"/>
        <end position="121"/>
    </location>
</feature>
<organism evidence="8 9">
    <name type="scientific">Crassaminicella indica</name>
    <dbReference type="NCBI Taxonomy" id="2855394"/>
    <lineage>
        <taxon>Bacteria</taxon>
        <taxon>Bacillati</taxon>
        <taxon>Bacillota</taxon>
        <taxon>Clostridia</taxon>
        <taxon>Eubacteriales</taxon>
        <taxon>Clostridiaceae</taxon>
        <taxon>Crassaminicella</taxon>
    </lineage>
</organism>
<gene>
    <name evidence="8" type="ORF">KVH43_09875</name>
</gene>
<evidence type="ECO:0000256" key="5">
    <source>
        <dbReference type="ARBA" id="ARBA00023136"/>
    </source>
</evidence>
<evidence type="ECO:0000313" key="8">
    <source>
        <dbReference type="EMBL" id="QXM05674.1"/>
    </source>
</evidence>
<dbReference type="PANTHER" id="PTHR10010:SF46">
    <property type="entry name" value="SODIUM-DEPENDENT PHOSPHATE TRANSPORT PROTEIN 2B"/>
    <property type="match status" value="1"/>
</dbReference>
<feature type="domain" description="PhoU" evidence="7">
    <location>
        <begin position="452"/>
        <end position="533"/>
    </location>
</feature>
<dbReference type="RefSeq" id="WP_218282372.1">
    <property type="nucleotide sequence ID" value="NZ_CP078093.1"/>
</dbReference>
<dbReference type="InterPro" id="IPR003841">
    <property type="entry name" value="Na/Pi_transpt"/>
</dbReference>
<feature type="transmembrane region" description="Helical" evidence="6">
    <location>
        <begin position="242"/>
        <end position="261"/>
    </location>
</feature>
<feature type="transmembrane region" description="Helical" evidence="6">
    <location>
        <begin position="45"/>
        <end position="72"/>
    </location>
</feature>